<sequence length="150" mass="16336">MMTLQQIHWSEYDSKSEAPVASLSRFIPRMPTPSSISHVVSIGQLVELALDVSSQLATPPLPYNTVAGHCEALGSAPGKSYPIVSIFTYISSVDSSTPDDCWSTKANLWTQNMYQSKNAFSDEPGQEALMPQNACTAMKLPPASPFHNFL</sequence>
<dbReference type="Proteomes" id="UP000829398">
    <property type="component" value="Chromosome 5"/>
</dbReference>
<gene>
    <name evidence="1" type="ORF">KPL71_015814</name>
</gene>
<evidence type="ECO:0000313" key="2">
    <source>
        <dbReference type="Proteomes" id="UP000829398"/>
    </source>
</evidence>
<organism evidence="1 2">
    <name type="scientific">Citrus sinensis</name>
    <name type="common">Sweet orange</name>
    <name type="synonym">Citrus aurantium var. sinensis</name>
    <dbReference type="NCBI Taxonomy" id="2711"/>
    <lineage>
        <taxon>Eukaryota</taxon>
        <taxon>Viridiplantae</taxon>
        <taxon>Streptophyta</taxon>
        <taxon>Embryophyta</taxon>
        <taxon>Tracheophyta</taxon>
        <taxon>Spermatophyta</taxon>
        <taxon>Magnoliopsida</taxon>
        <taxon>eudicotyledons</taxon>
        <taxon>Gunneridae</taxon>
        <taxon>Pentapetalae</taxon>
        <taxon>rosids</taxon>
        <taxon>malvids</taxon>
        <taxon>Sapindales</taxon>
        <taxon>Rutaceae</taxon>
        <taxon>Aurantioideae</taxon>
        <taxon>Citrus</taxon>
    </lineage>
</organism>
<comment type="caution">
    <text evidence="1">The sequence shown here is derived from an EMBL/GenBank/DDBJ whole genome shotgun (WGS) entry which is preliminary data.</text>
</comment>
<protein>
    <submittedName>
        <fullName evidence="1">Uncharacterized protein</fullName>
    </submittedName>
</protein>
<proteinExistence type="predicted"/>
<accession>A0ACB8KMG7</accession>
<dbReference type="EMBL" id="CM039174">
    <property type="protein sequence ID" value="KAH9755530.1"/>
    <property type="molecule type" value="Genomic_DNA"/>
</dbReference>
<reference evidence="2" key="1">
    <citation type="journal article" date="2023" name="Hortic. Res.">
        <title>A chromosome-level phased genome enabling allele-level studies in sweet orange: a case study on citrus Huanglongbing tolerance.</title>
        <authorList>
            <person name="Wu B."/>
            <person name="Yu Q."/>
            <person name="Deng Z."/>
            <person name="Duan Y."/>
            <person name="Luo F."/>
            <person name="Gmitter F. Jr."/>
        </authorList>
    </citation>
    <scope>NUCLEOTIDE SEQUENCE [LARGE SCALE GENOMIC DNA]</scope>
    <source>
        <strain evidence="2">cv. Valencia</strain>
    </source>
</reference>
<evidence type="ECO:0000313" key="1">
    <source>
        <dbReference type="EMBL" id="KAH9755530.1"/>
    </source>
</evidence>
<keyword evidence="2" id="KW-1185">Reference proteome</keyword>
<name>A0ACB8KMG7_CITSI</name>